<keyword evidence="7" id="KW-0406">Ion transport</keyword>
<keyword evidence="3" id="KW-0410">Iron transport</keyword>
<sequence length="329" mass="34856">MLELEDVTVRFDRTVAVDEVSLSLAEGTVLAVLGPSGCGKSTLLRAIAGLEHLSTGRVSAGGQDLAGVPTHRRGFALMFQDGQLFPQLSVGDNIGYALKLQGVGATDRAVRVKELLALVGLDGYAERRPTTLSGGEQQRVALARSLAAEPRLLLLDEPLSALDRSLRERLATDLRAILVETGTTALLVTHDHDEAFTVADEMAVMFAGRIVQHGPTREVWRAPVDEQVARFLGYRSVLTGEGAERIARAAGIPNGGSATLALRRSGLWVDSDGPLEATVTGSVAVADAQHVTLDVDGVGPMEGLASQSKVLAPGERVRVMVDRFNLALL</sequence>
<keyword evidence="6" id="KW-0408">Iron</keyword>
<dbReference type="RefSeq" id="WP_141786335.1">
    <property type="nucleotide sequence ID" value="NZ_BAAAIK010000001.1"/>
</dbReference>
<evidence type="ECO:0000259" key="10">
    <source>
        <dbReference type="PROSITE" id="PS50893"/>
    </source>
</evidence>
<keyword evidence="2" id="KW-1003">Cell membrane</keyword>
<evidence type="ECO:0000313" key="11">
    <source>
        <dbReference type="EMBL" id="TQL52465.1"/>
    </source>
</evidence>
<comment type="caution">
    <text evidence="11">The sequence shown here is derived from an EMBL/GenBank/DDBJ whole genome shotgun (WGS) entry which is preliminary data.</text>
</comment>
<name>A0A542YWL0_9MICO</name>
<evidence type="ECO:0000256" key="8">
    <source>
        <dbReference type="ARBA" id="ARBA00023136"/>
    </source>
</evidence>
<dbReference type="Pfam" id="PF00005">
    <property type="entry name" value="ABC_tran"/>
    <property type="match status" value="1"/>
</dbReference>
<dbReference type="InterPro" id="IPR027417">
    <property type="entry name" value="P-loop_NTPase"/>
</dbReference>
<dbReference type="PROSITE" id="PS50893">
    <property type="entry name" value="ABC_TRANSPORTER_2"/>
    <property type="match status" value="1"/>
</dbReference>
<protein>
    <recommendedName>
        <fullName evidence="9">ABC-type quaternary amine transporter</fullName>
        <ecNumber evidence="9">7.6.2.9</ecNumber>
    </recommendedName>
</protein>
<keyword evidence="8" id="KW-0472">Membrane</keyword>
<dbReference type="Proteomes" id="UP000319516">
    <property type="component" value="Unassembled WGS sequence"/>
</dbReference>
<evidence type="ECO:0000256" key="7">
    <source>
        <dbReference type="ARBA" id="ARBA00023065"/>
    </source>
</evidence>
<dbReference type="PROSITE" id="PS00211">
    <property type="entry name" value="ABC_TRANSPORTER_1"/>
    <property type="match status" value="1"/>
</dbReference>
<evidence type="ECO:0000256" key="6">
    <source>
        <dbReference type="ARBA" id="ARBA00023004"/>
    </source>
</evidence>
<dbReference type="EC" id="7.6.2.9" evidence="9"/>
<evidence type="ECO:0000256" key="2">
    <source>
        <dbReference type="ARBA" id="ARBA00022475"/>
    </source>
</evidence>
<dbReference type="InterPro" id="IPR015853">
    <property type="entry name" value="ABC_transpr_FbpC"/>
</dbReference>
<evidence type="ECO:0000313" key="12">
    <source>
        <dbReference type="Proteomes" id="UP000319516"/>
    </source>
</evidence>
<dbReference type="InterPro" id="IPR050093">
    <property type="entry name" value="ABC_SmlMolc_Importer"/>
</dbReference>
<dbReference type="OrthoDB" id="3180400at2"/>
<dbReference type="InterPro" id="IPR003439">
    <property type="entry name" value="ABC_transporter-like_ATP-bd"/>
</dbReference>
<keyword evidence="12" id="KW-1185">Reference proteome</keyword>
<gene>
    <name evidence="11" type="ORF">FB467_3651</name>
</gene>
<evidence type="ECO:0000256" key="3">
    <source>
        <dbReference type="ARBA" id="ARBA00022496"/>
    </source>
</evidence>
<proteinExistence type="predicted"/>
<dbReference type="FunFam" id="3.40.50.300:FF:000425">
    <property type="entry name" value="Probable ABC transporter, ATP-binding subunit"/>
    <property type="match status" value="1"/>
</dbReference>
<dbReference type="PANTHER" id="PTHR42781:SF4">
    <property type="entry name" value="SPERMIDINE_PUTRESCINE IMPORT ATP-BINDING PROTEIN POTA"/>
    <property type="match status" value="1"/>
</dbReference>
<dbReference type="Gene3D" id="3.40.50.300">
    <property type="entry name" value="P-loop containing nucleotide triphosphate hydrolases"/>
    <property type="match status" value="1"/>
</dbReference>
<keyword evidence="1" id="KW-0813">Transport</keyword>
<dbReference type="GO" id="GO:0016887">
    <property type="term" value="F:ATP hydrolysis activity"/>
    <property type="evidence" value="ECO:0007669"/>
    <property type="project" value="InterPro"/>
</dbReference>
<reference evidence="11 12" key="1">
    <citation type="submission" date="2019-06" db="EMBL/GenBank/DDBJ databases">
        <title>Sequencing the genomes of 1000 actinobacteria strains.</title>
        <authorList>
            <person name="Klenk H.-P."/>
        </authorList>
    </citation>
    <scope>NUCLEOTIDE SEQUENCE [LARGE SCALE GENOMIC DNA]</scope>
    <source>
        <strain evidence="11 12">DSM 12335</strain>
    </source>
</reference>
<dbReference type="SUPFAM" id="SSF52540">
    <property type="entry name" value="P-loop containing nucleoside triphosphate hydrolases"/>
    <property type="match status" value="1"/>
</dbReference>
<evidence type="ECO:0000256" key="9">
    <source>
        <dbReference type="ARBA" id="ARBA00066388"/>
    </source>
</evidence>
<dbReference type="InterPro" id="IPR003593">
    <property type="entry name" value="AAA+_ATPase"/>
</dbReference>
<evidence type="ECO:0000256" key="4">
    <source>
        <dbReference type="ARBA" id="ARBA00022741"/>
    </source>
</evidence>
<dbReference type="SMART" id="SM00382">
    <property type="entry name" value="AAA"/>
    <property type="match status" value="1"/>
</dbReference>
<dbReference type="AlphaFoldDB" id="A0A542YWL0"/>
<dbReference type="GO" id="GO:0015408">
    <property type="term" value="F:ABC-type ferric iron transporter activity"/>
    <property type="evidence" value="ECO:0007669"/>
    <property type="project" value="InterPro"/>
</dbReference>
<dbReference type="GO" id="GO:0015418">
    <property type="term" value="F:ABC-type quaternary ammonium compound transporting activity"/>
    <property type="evidence" value="ECO:0007669"/>
    <property type="project" value="UniProtKB-EC"/>
</dbReference>
<organism evidence="11 12">
    <name type="scientific">Ornithinicoccus hortensis</name>
    <dbReference type="NCBI Taxonomy" id="82346"/>
    <lineage>
        <taxon>Bacteria</taxon>
        <taxon>Bacillati</taxon>
        <taxon>Actinomycetota</taxon>
        <taxon>Actinomycetes</taxon>
        <taxon>Micrococcales</taxon>
        <taxon>Intrasporangiaceae</taxon>
        <taxon>Ornithinicoccus</taxon>
    </lineage>
</organism>
<feature type="domain" description="ABC transporter" evidence="10">
    <location>
        <begin position="2"/>
        <end position="232"/>
    </location>
</feature>
<evidence type="ECO:0000256" key="1">
    <source>
        <dbReference type="ARBA" id="ARBA00022448"/>
    </source>
</evidence>
<dbReference type="GO" id="GO:0005524">
    <property type="term" value="F:ATP binding"/>
    <property type="evidence" value="ECO:0007669"/>
    <property type="project" value="UniProtKB-KW"/>
</dbReference>
<dbReference type="PANTHER" id="PTHR42781">
    <property type="entry name" value="SPERMIDINE/PUTRESCINE IMPORT ATP-BINDING PROTEIN POTA"/>
    <property type="match status" value="1"/>
</dbReference>
<dbReference type="InterPro" id="IPR017871">
    <property type="entry name" value="ABC_transporter-like_CS"/>
</dbReference>
<keyword evidence="4" id="KW-0547">Nucleotide-binding</keyword>
<accession>A0A542YWL0</accession>
<dbReference type="CDD" id="cd03259">
    <property type="entry name" value="ABC_Carb_Solutes_like"/>
    <property type="match status" value="1"/>
</dbReference>
<keyword evidence="5 11" id="KW-0067">ATP-binding</keyword>
<dbReference type="EMBL" id="VFOP01000001">
    <property type="protein sequence ID" value="TQL52465.1"/>
    <property type="molecule type" value="Genomic_DNA"/>
</dbReference>
<evidence type="ECO:0000256" key="5">
    <source>
        <dbReference type="ARBA" id="ARBA00022840"/>
    </source>
</evidence>
<dbReference type="GO" id="GO:0016020">
    <property type="term" value="C:membrane"/>
    <property type="evidence" value="ECO:0007669"/>
    <property type="project" value="InterPro"/>
</dbReference>